<sequence length="113" mass="12903">MKLVFHSQPVKEMKKAVSFYRDVLGMEEAWREGEHTVAFKTNADTQILLEEDAEEHTYGPGSIFLVDSVDEFYNENNTSLIFVKEPSDIPPGRYAIFSDDSGNPIRIIDMSKK</sequence>
<evidence type="ECO:0000259" key="1">
    <source>
        <dbReference type="PROSITE" id="PS51819"/>
    </source>
</evidence>
<dbReference type="OrthoDB" id="3826308at2"/>
<dbReference type="InterPro" id="IPR004360">
    <property type="entry name" value="Glyas_Fos-R_dOase_dom"/>
</dbReference>
<dbReference type="InterPro" id="IPR029068">
    <property type="entry name" value="Glyas_Bleomycin-R_OHBP_Dase"/>
</dbReference>
<dbReference type="EMBL" id="MQMF01000002">
    <property type="protein sequence ID" value="OOE12524.1"/>
    <property type="molecule type" value="Genomic_DNA"/>
</dbReference>
<organism evidence="2 3">
    <name type="scientific">Fictibacillus arsenicus</name>
    <dbReference type="NCBI Taxonomy" id="255247"/>
    <lineage>
        <taxon>Bacteria</taxon>
        <taxon>Bacillati</taxon>
        <taxon>Bacillota</taxon>
        <taxon>Bacilli</taxon>
        <taxon>Bacillales</taxon>
        <taxon>Fictibacillaceae</taxon>
        <taxon>Fictibacillus</taxon>
    </lineage>
</organism>
<reference evidence="2 3" key="1">
    <citation type="submission" date="2016-11" db="EMBL/GenBank/DDBJ databases">
        <authorList>
            <person name="Jaros S."/>
            <person name="Januszkiewicz K."/>
            <person name="Wedrychowicz H."/>
        </authorList>
    </citation>
    <scope>NUCLEOTIDE SEQUENCE [LARGE SCALE GENOMIC DNA]</scope>
    <source>
        <strain evidence="2 3">Con a/3</strain>
    </source>
</reference>
<dbReference type="Proteomes" id="UP000188597">
    <property type="component" value="Unassembled WGS sequence"/>
</dbReference>
<proteinExistence type="predicted"/>
<gene>
    <name evidence="2" type="ORF">UN64_10620</name>
</gene>
<dbReference type="SUPFAM" id="SSF54593">
    <property type="entry name" value="Glyoxalase/Bleomycin resistance protein/Dihydroxybiphenyl dioxygenase"/>
    <property type="match status" value="1"/>
</dbReference>
<name>A0A1V3G7W8_9BACL</name>
<protein>
    <recommendedName>
        <fullName evidence="1">VOC domain-containing protein</fullName>
    </recommendedName>
</protein>
<dbReference type="Gene3D" id="3.10.180.10">
    <property type="entry name" value="2,3-Dihydroxybiphenyl 1,2-Dioxygenase, domain 1"/>
    <property type="match status" value="1"/>
</dbReference>
<evidence type="ECO:0000313" key="3">
    <source>
        <dbReference type="Proteomes" id="UP000188597"/>
    </source>
</evidence>
<comment type="caution">
    <text evidence="2">The sequence shown here is derived from an EMBL/GenBank/DDBJ whole genome shotgun (WGS) entry which is preliminary data.</text>
</comment>
<dbReference type="InterPro" id="IPR037523">
    <property type="entry name" value="VOC_core"/>
</dbReference>
<evidence type="ECO:0000313" key="2">
    <source>
        <dbReference type="EMBL" id="OOE12524.1"/>
    </source>
</evidence>
<dbReference type="AlphaFoldDB" id="A0A1V3G7W8"/>
<feature type="domain" description="VOC" evidence="1">
    <location>
        <begin position="2"/>
        <end position="110"/>
    </location>
</feature>
<accession>A0A1V3G7W8</accession>
<dbReference type="PROSITE" id="PS51819">
    <property type="entry name" value="VOC"/>
    <property type="match status" value="1"/>
</dbReference>
<dbReference type="Pfam" id="PF00903">
    <property type="entry name" value="Glyoxalase"/>
    <property type="match status" value="1"/>
</dbReference>